<evidence type="ECO:0000313" key="1">
    <source>
        <dbReference type="EMBL" id="QBZ72715.1"/>
    </source>
</evidence>
<evidence type="ECO:0000313" key="2">
    <source>
        <dbReference type="Proteomes" id="UP000297070"/>
    </source>
</evidence>
<dbReference type="GeneID" id="55012932"/>
<accession>A0A4D6E432</accession>
<gene>
    <name evidence="1" type="primary">96</name>
    <name evidence="1" type="ORF">SEA_GODONK_96</name>
</gene>
<name>A0A4D6E432_9CAUD</name>
<reference evidence="1 2" key="1">
    <citation type="submission" date="2019-03" db="EMBL/GenBank/DDBJ databases">
        <authorList>
            <person name="Douthitt C."/>
            <person name="D'Elia T."/>
            <person name="Bockoras C."/>
            <person name="Boss C."/>
            <person name="Clemons M."/>
            <person name="Green W."/>
            <person name="Harel H."/>
            <person name="Larralde J."/>
            <person name="Lopez M."/>
            <person name="Magana D."/>
            <person name="Miguel M."/>
            <person name="Muschweck L."/>
            <person name="Olivos K."/>
            <person name="Racette D."/>
            <person name="Reynolds M."/>
            <person name="Ru Y."/>
            <person name="Santana M."/>
            <person name="Simon R."/>
            <person name="Smotrilla K."/>
            <person name="Sufficool B."/>
            <person name="Tamayo B."/>
            <person name="Tirado E."/>
            <person name="Vajanyi M."/>
            <person name="Weger M."/>
            <person name="Wehr A."/>
            <person name="Whitaker K."/>
            <person name="Garlena R.A."/>
            <person name="Russell D.A."/>
            <person name="Pope W.H."/>
            <person name="Jacobs-Sera D."/>
            <person name="Hatfull G.F."/>
        </authorList>
    </citation>
    <scope>NUCLEOTIDE SEQUENCE [LARGE SCALE GENOMIC DNA]</scope>
</reference>
<protein>
    <submittedName>
        <fullName evidence="1">Minor tail protein</fullName>
    </submittedName>
</protein>
<sequence length="332" mass="32125">MQQLRNVNISGVVATASGVAHPGDVEDMLHATIAGVVANADGVAPAGTVRVSDGVAGLLAAAIGVAPAGTVLAVRNVTLGGIVAAGTGQAPAGTVSGIRNPTIAGLIAGGIGAAPAGTVTTTRSTAVPGVVATGTGTGYPGTVVADSPVTYDNSTYSDGSGTTNLSLTVVANSTIVVYSAGSQLSAATVDGNAMTFVTHGSSGESTMYVMHGVSAGSHSIQTTRSGSSGHIVSATSYTKTGSVITHSNATTSSGTSVTPSVSPAGSNGIVVGGFNFGASSGEIGSVTSNGDLRVRYRRTSGNCLGVSDRSSTPITLTTPSSGSWTAIGIRLV</sequence>
<dbReference type="RefSeq" id="YP_009821480.1">
    <property type="nucleotide sequence ID" value="NC_048176.1"/>
</dbReference>
<dbReference type="KEGG" id="vg:55012932"/>
<keyword evidence="2" id="KW-1185">Reference proteome</keyword>
<organism evidence="1 2">
    <name type="scientific">Gordonia phage GodonK</name>
    <dbReference type="NCBI Taxonomy" id="2562192"/>
    <lineage>
        <taxon>Viruses</taxon>
        <taxon>Duplodnaviria</taxon>
        <taxon>Heunggongvirae</taxon>
        <taxon>Uroviricota</taxon>
        <taxon>Caudoviricetes</taxon>
        <taxon>Godonkavirus</taxon>
        <taxon>Godonkavirus godonK</taxon>
    </lineage>
</organism>
<dbReference type="Proteomes" id="UP000297070">
    <property type="component" value="Segment"/>
</dbReference>
<dbReference type="EMBL" id="MK620899">
    <property type="protein sequence ID" value="QBZ72715.1"/>
    <property type="molecule type" value="Genomic_DNA"/>
</dbReference>
<proteinExistence type="predicted"/>